<dbReference type="eggNOG" id="KOG1577">
    <property type="taxonomic scope" value="Eukaryota"/>
</dbReference>
<dbReference type="OMA" id="CASDYKN"/>
<protein>
    <submittedName>
        <fullName evidence="6">Aldo keto reductase family 1 member B4</fullName>
    </submittedName>
</protein>
<dbReference type="EMBL" id="LN902846">
    <property type="protein sequence ID" value="CDI97756.1"/>
    <property type="molecule type" value="Genomic_DNA"/>
</dbReference>
<evidence type="ECO:0000313" key="6">
    <source>
        <dbReference type="EMBL" id="CDI97756.1"/>
    </source>
</evidence>
<dbReference type="PANTHER" id="PTHR11732">
    <property type="entry name" value="ALDO/KETO REDUCTASE"/>
    <property type="match status" value="1"/>
</dbReference>
<dbReference type="Pfam" id="PF00248">
    <property type="entry name" value="Aldo_ket_red"/>
    <property type="match status" value="1"/>
</dbReference>
<dbReference type="InterPro" id="IPR018170">
    <property type="entry name" value="Aldo/ket_reductase_CS"/>
</dbReference>
<dbReference type="PROSITE" id="PS00798">
    <property type="entry name" value="ALDOKETO_REDUCTASE_1"/>
    <property type="match status" value="1"/>
</dbReference>
<proteinExistence type="predicted"/>
<keyword evidence="7" id="KW-1185">Reference proteome</keyword>
<feature type="domain" description="NADP-dependent oxidoreductase" evidence="5">
    <location>
        <begin position="3"/>
        <end position="261"/>
    </location>
</feature>
<evidence type="ECO:0000256" key="1">
    <source>
        <dbReference type="ARBA" id="ARBA00023002"/>
    </source>
</evidence>
<dbReference type="SUPFAM" id="SSF51430">
    <property type="entry name" value="NAD(P)-linked oxidoreductase"/>
    <property type="match status" value="1"/>
</dbReference>
<dbReference type="InterPro" id="IPR036812">
    <property type="entry name" value="NAD(P)_OxRdtase_dom_sf"/>
</dbReference>
<dbReference type="Gene3D" id="3.20.20.100">
    <property type="entry name" value="NADP-dependent oxidoreductase domain"/>
    <property type="match status" value="1"/>
</dbReference>
<reference evidence="6" key="1">
    <citation type="journal article" date="2013" name="Nature">
        <title>The genomes of four tapeworm species reveal adaptations to parasitism.</title>
        <authorList>
            <person name="Tsai I.J."/>
            <person name="Zarowiecki M."/>
            <person name="Holroyd N."/>
            <person name="Garciarrubio A."/>
            <person name="Sanchez-Flores A."/>
            <person name="Brooks K.L."/>
            <person name="Tracey A."/>
            <person name="Bobes R.J."/>
            <person name="Fragoso G."/>
            <person name="Sciutto E."/>
            <person name="Aslett M."/>
            <person name="Beasley H."/>
            <person name="Bennett H.M."/>
            <person name="Cai J."/>
            <person name="Camicia F."/>
            <person name="Clark R."/>
            <person name="Cucher M."/>
            <person name="De Silva N."/>
            <person name="Day T.A."/>
            <person name="Deplazes P."/>
            <person name="Estrada K."/>
            <person name="Fernandez C."/>
            <person name="Holland P.W."/>
            <person name="Hou J."/>
            <person name="Hu S."/>
            <person name="Huckvale T."/>
            <person name="Hung S.S."/>
            <person name="Kamenetzky L."/>
            <person name="Keane J.A."/>
            <person name="Kiss F."/>
            <person name="Koziol U."/>
            <person name="Lambert O."/>
            <person name="Liu K."/>
            <person name="Luo X."/>
            <person name="Luo Y."/>
            <person name="Macchiaroli N."/>
            <person name="Nichol S."/>
            <person name="Paps J."/>
            <person name="Parkinson J."/>
            <person name="Pouchkina-Stantcheva N."/>
            <person name="Riddiford N."/>
            <person name="Rosenzvit M."/>
            <person name="Salinas G."/>
            <person name="Wasmuth J.D."/>
            <person name="Zamanian M."/>
            <person name="Zheng Y."/>
            <person name="Cai X."/>
            <person name="Soberon X."/>
            <person name="Olson P.D."/>
            <person name="Laclette J.P."/>
            <person name="Brehm K."/>
            <person name="Berriman M."/>
            <person name="Garciarrubio A."/>
            <person name="Bobes R.J."/>
            <person name="Fragoso G."/>
            <person name="Sanchez-Flores A."/>
            <person name="Estrada K."/>
            <person name="Cevallos M.A."/>
            <person name="Morett E."/>
            <person name="Gonzalez V."/>
            <person name="Portillo T."/>
            <person name="Ochoa-Leyva A."/>
            <person name="Jose M.V."/>
            <person name="Sciutto E."/>
            <person name="Landa A."/>
            <person name="Jimenez L."/>
            <person name="Valdes V."/>
            <person name="Carrero J.C."/>
            <person name="Larralde C."/>
            <person name="Morales-Montor J."/>
            <person name="Limon-Lason J."/>
            <person name="Soberon X."/>
            <person name="Laclette J.P."/>
        </authorList>
    </citation>
    <scope>NUCLEOTIDE SEQUENCE [LARGE SCALE GENOMIC DNA]</scope>
</reference>
<evidence type="ECO:0000259" key="5">
    <source>
        <dbReference type="Pfam" id="PF00248"/>
    </source>
</evidence>
<dbReference type="InterPro" id="IPR020471">
    <property type="entry name" value="AKR"/>
</dbReference>
<dbReference type="CDD" id="cd19071">
    <property type="entry name" value="AKR_AKR1-5-like"/>
    <property type="match status" value="1"/>
</dbReference>
<dbReference type="PRINTS" id="PR00069">
    <property type="entry name" value="ALDKETRDTASE"/>
</dbReference>
<evidence type="ECO:0000256" key="4">
    <source>
        <dbReference type="PIRSR" id="PIRSR000097-3"/>
    </source>
</evidence>
<feature type="binding site" evidence="3">
    <location>
        <position position="84"/>
    </location>
    <ligand>
        <name>substrate</name>
    </ligand>
</feature>
<name>A0A087VZW5_ECHMU</name>
<reference evidence="6" key="2">
    <citation type="submission" date="2015-11" db="EMBL/GenBank/DDBJ databases">
        <authorList>
            <person name="Zhang Y."/>
            <person name="Guo Z."/>
        </authorList>
    </citation>
    <scope>NUCLEOTIDE SEQUENCE</scope>
</reference>
<dbReference type="FunFam" id="3.20.20.100:FF:000002">
    <property type="entry name" value="2,5-diketo-D-gluconic acid reductase A"/>
    <property type="match status" value="1"/>
</dbReference>
<evidence type="ECO:0000256" key="2">
    <source>
        <dbReference type="PIRSR" id="PIRSR000097-1"/>
    </source>
</evidence>
<dbReference type="GO" id="GO:0016616">
    <property type="term" value="F:oxidoreductase activity, acting on the CH-OH group of donors, NAD or NADP as acceptor"/>
    <property type="evidence" value="ECO:0007669"/>
    <property type="project" value="UniProtKB-ARBA"/>
</dbReference>
<dbReference type="AlphaFoldDB" id="A0A087VZW5"/>
<accession>A0A087VZW5</accession>
<gene>
    <name evidence="6" type="ORF">EmuJ_000156000</name>
</gene>
<sequence>MTRAVEVAMSEGYRHFDCSMSYRNEKDVGTAIASSMRKYNVKREDIFVTSKLMCEMHAPEDVRKSCETSLANVGMQYLDLYLIHFPTSFKYKEGVEFDVHDPNSIVFECCKLEDTWKAMEELVSAGLVKSIGVSNFNKRQMEVILEACAIPPAVNQVEVNIHWLNTKLIKYCESRKIVVEGYAHLGSPGLMKGKVKSLLEEANVVEIARKHGKAPAQVLLRHGLQRGIVVIVKSITPERIKANFDVFDFELTDEEMAKLDRTGVNKRLFVFEILANYPEYPFHEEF</sequence>
<feature type="site" description="Lowers pKa of active site Tyr" evidence="4">
    <location>
        <position position="51"/>
    </location>
</feature>
<dbReference type="InterPro" id="IPR023210">
    <property type="entry name" value="NADP_OxRdtase_dom"/>
</dbReference>
<dbReference type="OrthoDB" id="416253at2759"/>
<dbReference type="PROSITE" id="PS00063">
    <property type="entry name" value="ALDOKETO_REDUCTASE_3"/>
    <property type="match status" value="1"/>
</dbReference>
<dbReference type="Proteomes" id="UP000017246">
    <property type="component" value="Unassembled WGS sequence"/>
</dbReference>
<evidence type="ECO:0000313" key="7">
    <source>
        <dbReference type="Proteomes" id="UP000017246"/>
    </source>
</evidence>
<dbReference type="STRING" id="6211.A0A087VZW5"/>
<keyword evidence="1" id="KW-0560">Oxidoreductase</keyword>
<dbReference type="PROSITE" id="PS00062">
    <property type="entry name" value="ALDOKETO_REDUCTASE_2"/>
    <property type="match status" value="1"/>
</dbReference>
<dbReference type="PIRSF" id="PIRSF000097">
    <property type="entry name" value="AKR"/>
    <property type="match status" value="1"/>
</dbReference>
<evidence type="ECO:0000256" key="3">
    <source>
        <dbReference type="PIRSR" id="PIRSR000097-2"/>
    </source>
</evidence>
<organism evidence="6 7">
    <name type="scientific">Echinococcus multilocularis</name>
    <name type="common">Fox tapeworm</name>
    <dbReference type="NCBI Taxonomy" id="6211"/>
    <lineage>
        <taxon>Eukaryota</taxon>
        <taxon>Metazoa</taxon>
        <taxon>Spiralia</taxon>
        <taxon>Lophotrochozoa</taxon>
        <taxon>Platyhelminthes</taxon>
        <taxon>Cestoda</taxon>
        <taxon>Eucestoda</taxon>
        <taxon>Cyclophyllidea</taxon>
        <taxon>Taeniidae</taxon>
        <taxon>Echinococcus</taxon>
    </lineage>
</organism>
<feature type="active site" description="Proton donor" evidence="2">
    <location>
        <position position="22"/>
    </location>
</feature>